<proteinExistence type="predicted"/>
<sequence>MQSVSSNYKGFLIEPLVYLLAPTAASGRQRPLDKRYQASVQITNVDTQDKQVIKLPLSSQFECVGDARRAAELYGRALVDNPKDHAETLAV</sequence>
<dbReference type="Proteomes" id="UP001410394">
    <property type="component" value="Unassembled WGS sequence"/>
</dbReference>
<name>A0ABU9YWZ9_9RHOO</name>
<dbReference type="RefSeq" id="WP_345919041.1">
    <property type="nucleotide sequence ID" value="NZ_JBDIVE010000003.1"/>
</dbReference>
<gene>
    <name evidence="1" type="ORF">ABDB84_07250</name>
</gene>
<accession>A0ABU9YWZ9</accession>
<organism evidence="1 2">
    <name type="scientific">Uliginosibacterium sediminicola</name>
    <dbReference type="NCBI Taxonomy" id="2024550"/>
    <lineage>
        <taxon>Bacteria</taxon>
        <taxon>Pseudomonadati</taxon>
        <taxon>Pseudomonadota</taxon>
        <taxon>Betaproteobacteria</taxon>
        <taxon>Rhodocyclales</taxon>
        <taxon>Zoogloeaceae</taxon>
        <taxon>Uliginosibacterium</taxon>
    </lineage>
</organism>
<comment type="caution">
    <text evidence="1">The sequence shown here is derived from an EMBL/GenBank/DDBJ whole genome shotgun (WGS) entry which is preliminary data.</text>
</comment>
<protein>
    <submittedName>
        <fullName evidence="1">Uncharacterized protein</fullName>
    </submittedName>
</protein>
<evidence type="ECO:0000313" key="2">
    <source>
        <dbReference type="Proteomes" id="UP001410394"/>
    </source>
</evidence>
<evidence type="ECO:0000313" key="1">
    <source>
        <dbReference type="EMBL" id="MEN3068271.1"/>
    </source>
</evidence>
<dbReference type="EMBL" id="JBDIVE010000003">
    <property type="protein sequence ID" value="MEN3068271.1"/>
    <property type="molecule type" value="Genomic_DNA"/>
</dbReference>
<keyword evidence="2" id="KW-1185">Reference proteome</keyword>
<reference evidence="1 2" key="1">
    <citation type="journal article" date="2018" name="Int. J. Syst. Evol. Microbiol.">
        <title>Uliginosibacterium sediminicola sp. nov., isolated from freshwater sediment.</title>
        <authorList>
            <person name="Hwang W.M."/>
            <person name="Kim S.M."/>
            <person name="Kang K."/>
            <person name="Ahn T.Y."/>
        </authorList>
    </citation>
    <scope>NUCLEOTIDE SEQUENCE [LARGE SCALE GENOMIC DNA]</scope>
    <source>
        <strain evidence="1 2">M1-21</strain>
    </source>
</reference>